<evidence type="ECO:0000313" key="2">
    <source>
        <dbReference type="Proteomes" id="UP000310639"/>
    </source>
</evidence>
<dbReference type="KEGG" id="nft:FBF37_03710"/>
<keyword evidence="2" id="KW-1185">Reference proteome</keyword>
<evidence type="ECO:0000313" key="1">
    <source>
        <dbReference type="EMBL" id="QCT42537.1"/>
    </source>
</evidence>
<protein>
    <submittedName>
        <fullName evidence="1">Uncharacterized protein</fullName>
    </submittedName>
</protein>
<dbReference type="RefSeq" id="WP_138079596.1">
    <property type="nucleotide sequence ID" value="NZ_CP040004.1"/>
</dbReference>
<dbReference type="OrthoDB" id="9779993at2"/>
<gene>
    <name evidence="1" type="ORF">FBF37_03710</name>
</gene>
<sequence>MNKPNKTITVARAIIRIGDAARNANDYSLLGALHEMVAQLSRHGVKDTDVDMDLLLEYVEAADGCDYCRAGDGKSSVDELTTKINQQLACRGQAQVEASDQSVLKFEPMIHLVTAAYAKNEGGVTAGLSIALVVTQDGSVDLPREHFLNAELLDYFSVNQPFHWGSARHDLPPNLHGYHLVVGSVEVQEILPRELEAMSF</sequence>
<reference evidence="1 2" key="1">
    <citation type="submission" date="2019-04" db="EMBL/GenBank/DDBJ databases">
        <title>Saccharibacteria TM7 genomes.</title>
        <authorList>
            <person name="Bor B."/>
            <person name="He X."/>
            <person name="Chen T."/>
            <person name="Dewhirst F.E."/>
        </authorList>
    </citation>
    <scope>NUCLEOTIDE SEQUENCE [LARGE SCALE GENOMIC DNA]</scope>
    <source>
        <strain evidence="1 2">BB001</strain>
    </source>
</reference>
<organism evidence="1 2">
    <name type="scientific">Candidatus Nanosynbacter featherlites</name>
    <dbReference type="NCBI Taxonomy" id="2572088"/>
    <lineage>
        <taxon>Bacteria</taxon>
        <taxon>Candidatus Saccharimonadota</taxon>
        <taxon>Candidatus Saccharimonadia</taxon>
        <taxon>Candidatus Nanosynbacterales</taxon>
        <taxon>Candidatus Nanosynbacteraceae</taxon>
        <taxon>Candidatus Nanosynbacter</taxon>
    </lineage>
</organism>
<dbReference type="AlphaFoldDB" id="A0A4P9A3W5"/>
<accession>A0A4P9A3W5</accession>
<name>A0A4P9A3W5_9BACT</name>
<dbReference type="Proteomes" id="UP000310639">
    <property type="component" value="Chromosome"/>
</dbReference>
<proteinExistence type="predicted"/>
<dbReference type="EMBL" id="CP040004">
    <property type="protein sequence ID" value="QCT42537.1"/>
    <property type="molecule type" value="Genomic_DNA"/>
</dbReference>